<feature type="signal peptide" evidence="6">
    <location>
        <begin position="1"/>
        <end position="19"/>
    </location>
</feature>
<dbReference type="Pfam" id="PF13928">
    <property type="entry name" value="Flocculin_t3"/>
    <property type="match status" value="1"/>
</dbReference>
<dbReference type="SMART" id="SM00758">
    <property type="entry name" value="PA14"/>
    <property type="match status" value="1"/>
</dbReference>
<evidence type="ECO:0000256" key="4">
    <source>
        <dbReference type="ARBA" id="ARBA00023180"/>
    </source>
</evidence>
<protein>
    <recommendedName>
        <fullName evidence="7">PA14 domain-containing protein</fullName>
    </recommendedName>
</protein>
<evidence type="ECO:0000256" key="3">
    <source>
        <dbReference type="ARBA" id="ARBA00022729"/>
    </source>
</evidence>
<organism evidence="8 9">
    <name type="scientific">[Candida] anglica</name>
    <dbReference type="NCBI Taxonomy" id="148631"/>
    <lineage>
        <taxon>Eukaryota</taxon>
        <taxon>Fungi</taxon>
        <taxon>Dikarya</taxon>
        <taxon>Ascomycota</taxon>
        <taxon>Saccharomycotina</taxon>
        <taxon>Pichiomycetes</taxon>
        <taxon>Debaryomycetaceae</taxon>
        <taxon>Kurtzmaniella</taxon>
    </lineage>
</organism>
<dbReference type="InterPro" id="IPR025928">
    <property type="entry name" value="Flocculin_t3_rpt"/>
</dbReference>
<dbReference type="InterPro" id="IPR011658">
    <property type="entry name" value="PA14_dom"/>
</dbReference>
<keyword evidence="4" id="KW-0325">Glycoprotein</keyword>
<dbReference type="InterPro" id="IPR037524">
    <property type="entry name" value="PA14/GLEYA"/>
</dbReference>
<gene>
    <name evidence="8" type="ORF">CAAN4_B09208</name>
</gene>
<evidence type="ECO:0000313" key="8">
    <source>
        <dbReference type="EMBL" id="CAK7897315.1"/>
    </source>
</evidence>
<dbReference type="Proteomes" id="UP001497600">
    <property type="component" value="Chromosome B"/>
</dbReference>
<feature type="region of interest" description="Disordered" evidence="5">
    <location>
        <begin position="357"/>
        <end position="378"/>
    </location>
</feature>
<dbReference type="SUPFAM" id="SSF56988">
    <property type="entry name" value="Anthrax protective antigen"/>
    <property type="match status" value="1"/>
</dbReference>
<reference evidence="8 9" key="1">
    <citation type="submission" date="2024-01" db="EMBL/GenBank/DDBJ databases">
        <authorList>
            <consortium name="Genoscope - CEA"/>
            <person name="William W."/>
        </authorList>
    </citation>
    <scope>NUCLEOTIDE SEQUENCE [LARGE SCALE GENOMIC DNA]</scope>
    <source>
        <strain evidence="8 9">29B2s-10</strain>
    </source>
</reference>
<evidence type="ECO:0000256" key="5">
    <source>
        <dbReference type="SAM" id="MobiDB-lite"/>
    </source>
</evidence>
<feature type="compositionally biased region" description="Low complexity" evidence="5">
    <location>
        <begin position="301"/>
        <end position="332"/>
    </location>
</feature>
<accession>A0ABP0E7S4</accession>
<feature type="region of interest" description="Disordered" evidence="5">
    <location>
        <begin position="297"/>
        <end position="332"/>
    </location>
</feature>
<evidence type="ECO:0000313" key="9">
    <source>
        <dbReference type="Proteomes" id="UP001497600"/>
    </source>
</evidence>
<evidence type="ECO:0000259" key="7">
    <source>
        <dbReference type="PROSITE" id="PS51820"/>
    </source>
</evidence>
<keyword evidence="2" id="KW-0134">Cell wall</keyword>
<keyword evidence="3 6" id="KW-0732">Signal</keyword>
<evidence type="ECO:0000256" key="6">
    <source>
        <dbReference type="SAM" id="SignalP"/>
    </source>
</evidence>
<keyword evidence="9" id="KW-1185">Reference proteome</keyword>
<sequence>MRVVRSLYLFFFSTGITNAYSPSAQIEEPSTAFYPRGALDWDTLNRASTPKFAVNTPTSIPKACEPPITDGVNGFYAMFYPYNYDDTNSLYNIKFMTNGYKNLESNFEADEVVDFELKVEQASSNTATNEIYGVTVNQNFLVELTGHFIPPESADYTFTLAAHSGAILQIGAGVAFPCCDSTGDSSESSDSTMFVTSDDGKDSGPETRVYALKKGLYYPIKMVYVNVNGPISFSVSVSTPSTPELALAKYIYNFDNDEQCSGFKITLTTPWSGSMTSTTTITPSNSDGTTIVEVLTPTKNPSSTFPGTSSSTLETSSTVSKTSSSIPELSSSIPETYSTSAYLSSSLVESSSLSIETSSTPVSSSLDPASTSFDSSDSFSQETVTIPSTTLITVTTCSDINCTIITVTTGQTVVTTTIDNTVTSYTTYCTPPREVPIESSEKTIPSSKLTSCNREQCIFLSTATKSVVTSLDCPKGKCTGTILTITKTIPTTTSSCGKGLCTESLISTLDENVPLMSPVKSDSFSCAITTQKLPTDSSTAVHSIPVLSTGGSRKLMISFTNILMTYLVYVAI</sequence>
<dbReference type="PROSITE" id="PS51820">
    <property type="entry name" value="PA14"/>
    <property type="match status" value="1"/>
</dbReference>
<keyword evidence="2" id="KW-0964">Secreted</keyword>
<evidence type="ECO:0000256" key="2">
    <source>
        <dbReference type="ARBA" id="ARBA00022512"/>
    </source>
</evidence>
<dbReference type="EMBL" id="OZ004254">
    <property type="protein sequence ID" value="CAK7897315.1"/>
    <property type="molecule type" value="Genomic_DNA"/>
</dbReference>
<comment type="subcellular location">
    <subcellularLocation>
        <location evidence="1">Secreted</location>
        <location evidence="1">Cell wall</location>
    </subcellularLocation>
</comment>
<name>A0ABP0E7S4_9ASCO</name>
<dbReference type="Gene3D" id="2.60.120.1560">
    <property type="match status" value="1"/>
</dbReference>
<dbReference type="InterPro" id="IPR018871">
    <property type="entry name" value="GLEYA_adhesin_domain"/>
</dbReference>
<feature type="chain" id="PRO_5045705904" description="PA14 domain-containing protein" evidence="6">
    <location>
        <begin position="20"/>
        <end position="572"/>
    </location>
</feature>
<feature type="domain" description="PA14" evidence="7">
    <location>
        <begin position="95"/>
        <end position="251"/>
    </location>
</feature>
<dbReference type="Pfam" id="PF10528">
    <property type="entry name" value="GLEYA"/>
    <property type="match status" value="1"/>
</dbReference>
<evidence type="ECO:0000256" key="1">
    <source>
        <dbReference type="ARBA" id="ARBA00004191"/>
    </source>
</evidence>
<proteinExistence type="predicted"/>